<protein>
    <submittedName>
        <fullName evidence="1">DUF389 domain-containing membrane protein</fullName>
    </submittedName>
</protein>
<organism evidence="1 2">
    <name type="scientific">Malaciobacter pacificus</name>
    <dbReference type="NCBI Taxonomy" id="1080223"/>
    <lineage>
        <taxon>Bacteria</taxon>
        <taxon>Pseudomonadati</taxon>
        <taxon>Campylobacterota</taxon>
        <taxon>Epsilonproteobacteria</taxon>
        <taxon>Campylobacterales</taxon>
        <taxon>Arcobacteraceae</taxon>
        <taxon>Malaciobacter</taxon>
    </lineage>
</organism>
<name>A0A5C2H573_9BACT</name>
<dbReference type="InterPro" id="IPR005240">
    <property type="entry name" value="DUF389"/>
</dbReference>
<dbReference type="Pfam" id="PF04087">
    <property type="entry name" value="DUF389"/>
    <property type="match status" value="1"/>
</dbReference>
<dbReference type="KEGG" id="apai:APAC_1024"/>
<gene>
    <name evidence="1" type="ORF">APAC_1024</name>
</gene>
<evidence type="ECO:0000313" key="2">
    <source>
        <dbReference type="Proteomes" id="UP000322726"/>
    </source>
</evidence>
<proteinExistence type="predicted"/>
<dbReference type="RefSeq" id="WP_130233105.1">
    <property type="nucleotide sequence ID" value="NZ_BMEF01000019.1"/>
</dbReference>
<sequence length="631" mass="70535">MYKKVYLVSTQDTEVNEEVSRYLNERFSLNIQKVNFDEVFEDTQSLFLLNLSDEEIKIFFKNHVNSKVHIAILPNENCPSAINNYSISKSLKEAIDDAFNENLFTCIDVLMCNDTIAFNKIEIGNMHGINGYGKKSYLSNFKSFYKNLKNISFKPYTLTTSKEHSIKTVASGIIVLEHSVKDENSALKDDLSLRDGKLNAFILSPSSLISYFTYLITIFFYHKISVFSLPKSLGFIKSSSLNIKSKGNIDCVVDGVYTQKTDEINIDVLKDSICLHLGRSFENKLKKDSNQIEEKDTIKVNYLPKGELKELLLTKKLYLFKKASEDDFKDLFLSLNSSAKFSYIYLTLMILSTLVATTGLFANSTPVIIGAMILAPLMSPIISLSMGVIRANNFLISQSIRTLLIGIIMALFVSSLFTFLIPLEDITSEMKGRLHPNLLDLFVAVFSGIAGAYASAKEEVAKSLAGVAIAVALVPPLSVTGIGIGFGDLSMIYGSFLLFITNLVGITLSAALTFIILGYSPIKRAKKGLFYTGIMMALITIPLLNSFDELVVKNEYLNKLEKIEYVKIEDKMINLEVLDLYLIENGIVHIDLEVTSDKNIGQVEYKKIKSIIDNIIEKESELSISTKIIVK</sequence>
<reference evidence="1 2" key="3">
    <citation type="submission" date="2019-09" db="EMBL/GenBank/DDBJ databases">
        <title>Taxonomic note: a critical rebuttal of the proposed division of the genus Arcobacter into six genera, emended descriptions of Arcobacter anaerophilus and the genus Arcobacter, and an assessment of genus-level boundaries for Epsilonproteobacteria using in silico genomic comparator tools.</title>
        <authorList>
            <person name="On S.L.W."/>
            <person name="Miller W.G."/>
            <person name="Biggs P."/>
            <person name="Cornelius A."/>
            <person name="Vandamme P."/>
        </authorList>
    </citation>
    <scope>NUCLEOTIDE SEQUENCE [LARGE SCALE GENOMIC DNA]</scope>
    <source>
        <strain evidence="1 2">LMG 26638</strain>
    </source>
</reference>
<dbReference type="PANTHER" id="PTHR20992">
    <property type="entry name" value="AT15442P-RELATED"/>
    <property type="match status" value="1"/>
</dbReference>
<dbReference type="PANTHER" id="PTHR20992:SF9">
    <property type="entry name" value="AT15442P-RELATED"/>
    <property type="match status" value="1"/>
</dbReference>
<dbReference type="NCBIfam" id="TIGR00341">
    <property type="entry name" value="TIGR00341 family protein"/>
    <property type="match status" value="1"/>
</dbReference>
<reference evidence="2" key="2">
    <citation type="submission" date="2019-09" db="EMBL/GenBank/DDBJ databases">
        <title>Complete genome sequencing of four Arcobacter species reveals a diverse suite of mobile elements.</title>
        <authorList>
            <person name="On S.L.W."/>
            <person name="Miller W.G."/>
            <person name="Biggs P."/>
            <person name="Cornelius A."/>
            <person name="Vandamme P."/>
        </authorList>
    </citation>
    <scope>NUCLEOTIDE SEQUENCE [LARGE SCALE GENOMIC DNA]</scope>
    <source>
        <strain evidence="2">LMG 26638</strain>
    </source>
</reference>
<keyword evidence="2" id="KW-1185">Reference proteome</keyword>
<dbReference type="AlphaFoldDB" id="A0A5C2H573"/>
<dbReference type="InterPro" id="IPR016064">
    <property type="entry name" value="NAD/diacylglycerol_kinase_sf"/>
</dbReference>
<accession>A0A5C2H573</accession>
<dbReference type="Proteomes" id="UP000322726">
    <property type="component" value="Chromosome"/>
</dbReference>
<dbReference type="SUPFAM" id="SSF111331">
    <property type="entry name" value="NAD kinase/diacylglycerol kinase-like"/>
    <property type="match status" value="1"/>
</dbReference>
<dbReference type="EMBL" id="CP035928">
    <property type="protein sequence ID" value="QEP34151.1"/>
    <property type="molecule type" value="Genomic_DNA"/>
</dbReference>
<reference evidence="1 2" key="1">
    <citation type="submission" date="2019-09" db="EMBL/GenBank/DDBJ databases">
        <title>Complete genome sequencing of four Arcobacter species reveals a diverse suite of mobile elements.</title>
        <authorList>
            <person name="Miller W.G."/>
            <person name="Yee E."/>
            <person name="Bono J.L."/>
        </authorList>
    </citation>
    <scope>NUCLEOTIDE SEQUENCE [LARGE SCALE GENOMIC DNA]</scope>
    <source>
        <strain evidence="1 2">LMG 26638</strain>
    </source>
</reference>
<dbReference type="OrthoDB" id="9790659at2"/>
<evidence type="ECO:0000313" key="1">
    <source>
        <dbReference type="EMBL" id="QEP34151.1"/>
    </source>
</evidence>